<dbReference type="GO" id="GO:0016020">
    <property type="term" value="C:membrane"/>
    <property type="evidence" value="ECO:0007669"/>
    <property type="project" value="UniProtKB-SubCell"/>
</dbReference>
<dbReference type="Pfam" id="PF05978">
    <property type="entry name" value="UNC-93"/>
    <property type="match status" value="1"/>
</dbReference>
<dbReference type="AlphaFoldDB" id="A0A9P6CND7"/>
<sequence>MADVAEREKGYNSGSSDNESQHVFERPTGLKGLYYHPLTQVSLLGFVCFMCPGLFNALNGLGGGGQVDNTTGANANSALYATFAASAFFAGSINNKLGARLTLLLGTMGYPLYIGSYLAINIHPGAKGFVIAAGAILGICAGLLWTAQGSLMMAYPTEDQKGKFIGIFWAIFNLGGVVGASVALGQNFKSTANSVGNGTYIGFLVLTIIGVIISLGMADPHKMIRTDGTKVMTPRHPSWRSEIIGLWVILKTDPMIIMLFPMFFASNWFYTWQFNDYNGTLFNIRARALNNLVYWIAQIIGSLVIGLLLDHKKLTRRVRAFSGWVVLFIFVFFVHIWAYFYQKKYTRESAPIEAERMDIFDSGYAGKIFLYIFCGVLDAMWQTAAYWIMGAMSNDPAKLAYFAGFYKSIQSAGAAGIWRADGVKVPFMNIFVSTWALLVGGLIFALPMIHLRVKNHTEILDEAATHMDDNDKPPVEALSEKK</sequence>
<dbReference type="SUPFAM" id="SSF103473">
    <property type="entry name" value="MFS general substrate transporter"/>
    <property type="match status" value="1"/>
</dbReference>
<keyword evidence="4 6" id="KW-0472">Membrane</keyword>
<reference evidence="7" key="1">
    <citation type="submission" date="2020-11" db="EMBL/GenBank/DDBJ databases">
        <authorList>
            <consortium name="DOE Joint Genome Institute"/>
            <person name="Ahrendt S."/>
            <person name="Riley R."/>
            <person name="Andreopoulos W."/>
            <person name="Labutti K."/>
            <person name="Pangilinan J."/>
            <person name="Ruiz-Duenas F.J."/>
            <person name="Barrasa J.M."/>
            <person name="Sanchez-Garcia M."/>
            <person name="Camarero S."/>
            <person name="Miyauchi S."/>
            <person name="Serrano A."/>
            <person name="Linde D."/>
            <person name="Babiker R."/>
            <person name="Drula E."/>
            <person name="Ayuso-Fernandez I."/>
            <person name="Pacheco R."/>
            <person name="Padilla G."/>
            <person name="Ferreira P."/>
            <person name="Barriuso J."/>
            <person name="Kellner H."/>
            <person name="Castanera R."/>
            <person name="Alfaro M."/>
            <person name="Ramirez L."/>
            <person name="Pisabarro A.G."/>
            <person name="Kuo A."/>
            <person name="Tritt A."/>
            <person name="Lipzen A."/>
            <person name="He G."/>
            <person name="Yan M."/>
            <person name="Ng V."/>
            <person name="Cullen D."/>
            <person name="Martin F."/>
            <person name="Rosso M.-N."/>
            <person name="Henrissat B."/>
            <person name="Hibbett D."/>
            <person name="Martinez A.T."/>
            <person name="Grigoriev I.V."/>
        </authorList>
    </citation>
    <scope>NUCLEOTIDE SEQUENCE</scope>
    <source>
        <strain evidence="7">CBS 247.69</strain>
    </source>
</reference>
<dbReference type="EMBL" id="MU150239">
    <property type="protein sequence ID" value="KAF9466869.1"/>
    <property type="molecule type" value="Genomic_DNA"/>
</dbReference>
<dbReference type="OrthoDB" id="196103at2759"/>
<feature type="transmembrane region" description="Helical" evidence="6">
    <location>
        <begin position="292"/>
        <end position="309"/>
    </location>
</feature>
<evidence type="ECO:0000313" key="8">
    <source>
        <dbReference type="Proteomes" id="UP000807353"/>
    </source>
</evidence>
<name>A0A9P6CND7_9AGAR</name>
<evidence type="ECO:0000256" key="1">
    <source>
        <dbReference type="ARBA" id="ARBA00004141"/>
    </source>
</evidence>
<evidence type="ECO:0000256" key="6">
    <source>
        <dbReference type="SAM" id="Phobius"/>
    </source>
</evidence>
<feature type="transmembrane region" description="Helical" evidence="6">
    <location>
        <begin position="75"/>
        <end position="94"/>
    </location>
</feature>
<dbReference type="PANTHER" id="PTHR23294:SF59">
    <property type="entry name" value="UNC93-LIKE PROTEIN C922.05C"/>
    <property type="match status" value="1"/>
</dbReference>
<feature type="transmembrane region" description="Helical" evidence="6">
    <location>
        <begin position="126"/>
        <end position="146"/>
    </location>
</feature>
<gene>
    <name evidence="7" type="ORF">BDZ94DRAFT_1249983</name>
</gene>
<feature type="transmembrane region" description="Helical" evidence="6">
    <location>
        <begin position="200"/>
        <end position="218"/>
    </location>
</feature>
<protein>
    <submittedName>
        <fullName evidence="7">Major facilitator superfamily domain-containing protein</fullName>
    </submittedName>
</protein>
<feature type="transmembrane region" description="Helical" evidence="6">
    <location>
        <begin position="368"/>
        <end position="387"/>
    </location>
</feature>
<accession>A0A9P6CND7</accession>
<feature type="transmembrane region" description="Helical" evidence="6">
    <location>
        <begin position="321"/>
        <end position="340"/>
    </location>
</feature>
<dbReference type="InterPro" id="IPR010291">
    <property type="entry name" value="Ion_channel_UNC-93"/>
</dbReference>
<dbReference type="PANTHER" id="PTHR23294">
    <property type="entry name" value="ET TRANSLATION PRODUCT-RELATED"/>
    <property type="match status" value="1"/>
</dbReference>
<comment type="caution">
    <text evidence="7">The sequence shown here is derived from an EMBL/GenBank/DDBJ whole genome shotgun (WGS) entry which is preliminary data.</text>
</comment>
<comment type="subcellular location">
    <subcellularLocation>
        <location evidence="1">Membrane</location>
        <topology evidence="1">Multi-pass membrane protein</topology>
    </subcellularLocation>
</comment>
<dbReference type="InterPro" id="IPR051617">
    <property type="entry name" value="UNC-93-like_regulator"/>
</dbReference>
<evidence type="ECO:0000313" key="7">
    <source>
        <dbReference type="EMBL" id="KAF9466869.1"/>
    </source>
</evidence>
<dbReference type="InterPro" id="IPR036259">
    <property type="entry name" value="MFS_trans_sf"/>
</dbReference>
<dbReference type="Proteomes" id="UP000807353">
    <property type="component" value="Unassembled WGS sequence"/>
</dbReference>
<dbReference type="Gene3D" id="1.20.1250.20">
    <property type="entry name" value="MFS general substrate transporter like domains"/>
    <property type="match status" value="1"/>
</dbReference>
<evidence type="ECO:0000256" key="5">
    <source>
        <dbReference type="SAM" id="MobiDB-lite"/>
    </source>
</evidence>
<proteinExistence type="predicted"/>
<feature type="transmembrane region" description="Helical" evidence="6">
    <location>
        <begin position="33"/>
        <end position="55"/>
    </location>
</feature>
<keyword evidence="8" id="KW-1185">Reference proteome</keyword>
<keyword evidence="2 6" id="KW-0812">Transmembrane</keyword>
<feature type="region of interest" description="Disordered" evidence="5">
    <location>
        <begin position="1"/>
        <end position="22"/>
    </location>
</feature>
<evidence type="ECO:0000256" key="4">
    <source>
        <dbReference type="ARBA" id="ARBA00023136"/>
    </source>
</evidence>
<evidence type="ECO:0000256" key="3">
    <source>
        <dbReference type="ARBA" id="ARBA00022989"/>
    </source>
</evidence>
<feature type="transmembrane region" description="Helical" evidence="6">
    <location>
        <begin position="101"/>
        <end position="120"/>
    </location>
</feature>
<keyword evidence="3 6" id="KW-1133">Transmembrane helix</keyword>
<organism evidence="7 8">
    <name type="scientific">Collybia nuda</name>
    <dbReference type="NCBI Taxonomy" id="64659"/>
    <lineage>
        <taxon>Eukaryota</taxon>
        <taxon>Fungi</taxon>
        <taxon>Dikarya</taxon>
        <taxon>Basidiomycota</taxon>
        <taxon>Agaricomycotina</taxon>
        <taxon>Agaricomycetes</taxon>
        <taxon>Agaricomycetidae</taxon>
        <taxon>Agaricales</taxon>
        <taxon>Tricholomatineae</taxon>
        <taxon>Clitocybaceae</taxon>
        <taxon>Collybia</taxon>
    </lineage>
</organism>
<feature type="transmembrane region" description="Helical" evidence="6">
    <location>
        <begin position="430"/>
        <end position="449"/>
    </location>
</feature>
<feature type="transmembrane region" description="Helical" evidence="6">
    <location>
        <begin position="167"/>
        <end position="188"/>
    </location>
</feature>
<feature type="compositionally biased region" description="Basic and acidic residues" evidence="5">
    <location>
        <begin position="1"/>
        <end position="10"/>
    </location>
</feature>
<evidence type="ECO:0000256" key="2">
    <source>
        <dbReference type="ARBA" id="ARBA00022692"/>
    </source>
</evidence>